<keyword evidence="2" id="KW-0408">Iron</keyword>
<dbReference type="AlphaFoldDB" id="A0A380LLD0"/>
<sequence length="359" mass="40273">MAKRSIIPFGPQHPVLPEPIHLDLVLEDEVVVEAIPNIGFVHRGLEKLVETRDFKQYVYVAERVCGICSFGHGLGYCESVEHVMHIDVPKRARYLRTLWMELSRIHSHLLWLGLLADALGFEALFMQSWRLREKVLDIFDNTTGGRIIFSVNQIGGVLKDIDASMLKEIDTILYDMETDLKPIMDTFLEDMLVNSRLRGLGVLSKEQAYLAGAVGPMARASGIDYDSRETGYAAYADLNFGPITATEGDCYARCKVRLAEILQSFEILHELISKIPGGDINVPVKGNPNGECFIRIEQPRGEAIYYTKGNGTKYLDRFRLRTPTTSNIPPMLDLLKGCQLGDVPLLILTIDPCISCTER</sequence>
<evidence type="ECO:0000256" key="2">
    <source>
        <dbReference type="PIRSR" id="PIRSR601501-1"/>
    </source>
</evidence>
<dbReference type="GO" id="GO:0016651">
    <property type="term" value="F:oxidoreductase activity, acting on NAD(P)H"/>
    <property type="evidence" value="ECO:0007669"/>
    <property type="project" value="InterPro"/>
</dbReference>
<dbReference type="PANTHER" id="PTHR43485:SF1">
    <property type="entry name" value="FORMATE HYDROGENLYASE SUBUNIT 5-RELATED"/>
    <property type="match status" value="1"/>
</dbReference>
<feature type="domain" description="NADH-quinone oxidoreductase subunit D" evidence="4">
    <location>
        <begin position="287"/>
        <end position="359"/>
    </location>
</feature>
<gene>
    <name evidence="5" type="primary">hycE</name>
    <name evidence="5" type="ORF">NCTC11087_01620</name>
</gene>
<feature type="binding site" evidence="2">
    <location>
        <position position="320"/>
    </location>
    <ligand>
        <name>Mg(2+)</name>
        <dbReference type="ChEBI" id="CHEBI:18420"/>
    </ligand>
</feature>
<dbReference type="PROSITE" id="PS00535">
    <property type="entry name" value="COMPLEX1_49K"/>
    <property type="match status" value="1"/>
</dbReference>
<name>A0A380LLD0_9FIRM</name>
<reference evidence="5 6" key="1">
    <citation type="submission" date="2018-06" db="EMBL/GenBank/DDBJ databases">
        <authorList>
            <consortium name="Pathogen Informatics"/>
            <person name="Doyle S."/>
        </authorList>
    </citation>
    <scope>NUCLEOTIDE SEQUENCE [LARGE SCALE GENOMIC DNA]</scope>
    <source>
        <strain evidence="5 6">NCTC11087</strain>
    </source>
</reference>
<keyword evidence="3" id="KW-0520">NAD</keyword>
<keyword evidence="2" id="KW-0479">Metal-binding</keyword>
<dbReference type="Gene3D" id="1.10.645.10">
    <property type="entry name" value="Cytochrome-c3 Hydrogenase, chain B"/>
    <property type="match status" value="1"/>
</dbReference>
<dbReference type="InterPro" id="IPR052197">
    <property type="entry name" value="ComplexI_49kDa-like"/>
</dbReference>
<dbReference type="GeneID" id="77462565"/>
<comment type="similarity">
    <text evidence="3">Belongs to the complex I 49 kDa subunit family.</text>
</comment>
<comment type="cofactor">
    <cofactor evidence="2">
        <name>Ni(2+)</name>
        <dbReference type="ChEBI" id="CHEBI:49786"/>
    </cofactor>
</comment>
<dbReference type="Pfam" id="PF00374">
    <property type="entry name" value="NiFeSe_Hases"/>
    <property type="match status" value="1"/>
</dbReference>
<dbReference type="InterPro" id="IPR014029">
    <property type="entry name" value="NADH_UbQ_OxRdtase_49kDa_CS"/>
</dbReference>
<keyword evidence="2" id="KW-0533">Nickel</keyword>
<feature type="binding site" evidence="2">
    <location>
        <position position="353"/>
    </location>
    <ligand>
        <name>Ni(2+)</name>
        <dbReference type="ChEBI" id="CHEBI:49786"/>
    </ligand>
</feature>
<feature type="domain" description="NADH-quinone oxidoreductase subunit D" evidence="4">
    <location>
        <begin position="119"/>
        <end position="282"/>
    </location>
</feature>
<evidence type="ECO:0000313" key="5">
    <source>
        <dbReference type="EMBL" id="SUO04694.1"/>
    </source>
</evidence>
<proteinExistence type="inferred from homology"/>
<dbReference type="Proteomes" id="UP000255523">
    <property type="component" value="Unassembled WGS sequence"/>
</dbReference>
<evidence type="ECO:0000256" key="3">
    <source>
        <dbReference type="RuleBase" id="RU003685"/>
    </source>
</evidence>
<dbReference type="OrthoDB" id="9801496at2"/>
<accession>A0A380LLD0</accession>
<keyword evidence="1" id="KW-0560">Oxidoreductase</keyword>
<dbReference type="Pfam" id="PF00346">
    <property type="entry name" value="Complex1_49kDa"/>
    <property type="match status" value="2"/>
</dbReference>
<keyword evidence="2" id="KW-0460">Magnesium</keyword>
<dbReference type="InterPro" id="IPR029014">
    <property type="entry name" value="NiFe-Hase_large"/>
</dbReference>
<feature type="binding site" evidence="2">
    <location>
        <position position="68"/>
    </location>
    <ligand>
        <name>Ni(2+)</name>
        <dbReference type="ChEBI" id="CHEBI:49786"/>
    </ligand>
</feature>
<feature type="binding site" evidence="2">
    <location>
        <position position="65"/>
    </location>
    <ligand>
        <name>Ni(2+)</name>
        <dbReference type="ChEBI" id="CHEBI:49786"/>
    </ligand>
</feature>
<evidence type="ECO:0000256" key="1">
    <source>
        <dbReference type="ARBA" id="ARBA00023002"/>
    </source>
</evidence>
<protein>
    <submittedName>
        <fullName evidence="5">Hydrogenase-3 component E</fullName>
    </submittedName>
</protein>
<dbReference type="GO" id="GO:0016151">
    <property type="term" value="F:nickel cation binding"/>
    <property type="evidence" value="ECO:0007669"/>
    <property type="project" value="InterPro"/>
</dbReference>
<keyword evidence="3" id="KW-1278">Translocase</keyword>
<dbReference type="InterPro" id="IPR001501">
    <property type="entry name" value="Ni-dep_hyd_lsu"/>
</dbReference>
<organism evidence="5 6">
    <name type="scientific">Faecalicoccus pleomorphus</name>
    <dbReference type="NCBI Taxonomy" id="1323"/>
    <lineage>
        <taxon>Bacteria</taxon>
        <taxon>Bacillati</taxon>
        <taxon>Bacillota</taxon>
        <taxon>Erysipelotrichia</taxon>
        <taxon>Erysipelotrichales</taxon>
        <taxon>Erysipelotrichaceae</taxon>
        <taxon>Faecalicoccus</taxon>
    </lineage>
</organism>
<dbReference type="GO" id="GO:0008901">
    <property type="term" value="F:ferredoxin hydrogenase activity"/>
    <property type="evidence" value="ECO:0007669"/>
    <property type="project" value="InterPro"/>
</dbReference>
<dbReference type="SUPFAM" id="SSF56762">
    <property type="entry name" value="HydB/Nqo4-like"/>
    <property type="match status" value="1"/>
</dbReference>
<dbReference type="RefSeq" id="WP_022790212.1">
    <property type="nucleotide sequence ID" value="NZ_UHFX01000003.1"/>
</dbReference>
<dbReference type="EMBL" id="UHFX01000003">
    <property type="protein sequence ID" value="SUO04694.1"/>
    <property type="molecule type" value="Genomic_DNA"/>
</dbReference>
<evidence type="ECO:0000313" key="6">
    <source>
        <dbReference type="Proteomes" id="UP000255523"/>
    </source>
</evidence>
<comment type="cofactor">
    <cofactor evidence="2">
        <name>Fe cation</name>
        <dbReference type="ChEBI" id="CHEBI:24875"/>
    </cofactor>
</comment>
<dbReference type="PROSITE" id="PS00507">
    <property type="entry name" value="NI_HGENASE_L_1"/>
    <property type="match status" value="1"/>
</dbReference>
<dbReference type="InterPro" id="IPR018194">
    <property type="entry name" value="Ni-dep_hyd_lsu_Ni_BS"/>
</dbReference>
<dbReference type="GO" id="GO:0051287">
    <property type="term" value="F:NAD binding"/>
    <property type="evidence" value="ECO:0007669"/>
    <property type="project" value="InterPro"/>
</dbReference>
<keyword evidence="3" id="KW-0813">Transport</keyword>
<feature type="binding site" evidence="2">
    <location>
        <position position="68"/>
    </location>
    <ligand>
        <name>Fe cation</name>
        <dbReference type="ChEBI" id="CHEBI:24875"/>
    </ligand>
</feature>
<feature type="binding site" evidence="2">
    <location>
        <position position="356"/>
    </location>
    <ligand>
        <name>Fe cation</name>
        <dbReference type="ChEBI" id="CHEBI:24875"/>
    </ligand>
</feature>
<dbReference type="InterPro" id="IPR001135">
    <property type="entry name" value="NADH_Q_OxRdtase_suD"/>
</dbReference>
<feature type="binding site" evidence="2">
    <location>
        <position position="46"/>
    </location>
    <ligand>
        <name>Mg(2+)</name>
        <dbReference type="ChEBI" id="CHEBI:18420"/>
    </ligand>
</feature>
<dbReference type="PANTHER" id="PTHR43485">
    <property type="entry name" value="HYDROGENASE-4 COMPONENT G"/>
    <property type="match status" value="1"/>
</dbReference>
<dbReference type="GO" id="GO:0048038">
    <property type="term" value="F:quinone binding"/>
    <property type="evidence" value="ECO:0007669"/>
    <property type="project" value="InterPro"/>
</dbReference>
<evidence type="ECO:0000259" key="4">
    <source>
        <dbReference type="Pfam" id="PF00346"/>
    </source>
</evidence>
<keyword evidence="6" id="KW-1185">Reference proteome</keyword>